<dbReference type="GO" id="GO:0005737">
    <property type="term" value="C:cytoplasm"/>
    <property type="evidence" value="ECO:0007669"/>
    <property type="project" value="TreeGrafter"/>
</dbReference>
<dbReference type="PROSITE" id="PS50181">
    <property type="entry name" value="FBOX"/>
    <property type="match status" value="1"/>
</dbReference>
<name>A0AAD2ACA6_9LAMI</name>
<dbReference type="SUPFAM" id="SSF52047">
    <property type="entry name" value="RNI-like"/>
    <property type="match status" value="1"/>
</dbReference>
<dbReference type="InterPro" id="IPR001810">
    <property type="entry name" value="F-box_dom"/>
</dbReference>
<dbReference type="AlphaFoldDB" id="A0AAD2ACA6"/>
<dbReference type="PANTHER" id="PTHR13382:SF22">
    <property type="entry name" value="F-BOX PROTEIN SKIP14"/>
    <property type="match status" value="1"/>
</dbReference>
<evidence type="ECO:0000313" key="3">
    <source>
        <dbReference type="Proteomes" id="UP000834106"/>
    </source>
</evidence>
<sequence>MALNYSQRPIFAAHISEDNLVSPLRILNGYLADDIPEKNGEGYSRACCKCQGEAEEWNFNCGRDRVDLCSSTESTAKDIVDLLPSDPFGMDIETTVTAITGWLEDLEFDYQGYMRNNNHEDYGLFAGWNLIWNNAMKFQPLSNNAQSDEKLNVGTQHFPSDLQVYEKPDESIHSFTSGIQFDEKLNVCYPANLYREERGMCGSFTQYELEFLSAQNMRDIVGHGNEGASSSSELQFGGEVEGAVANLYREGRAMGGALAQYELGFLLAHNMRDIVGVGDEVASSSSELELGGEVEGAVNCVKDEGAPHEALAFALSYLGVKDLLSVQRVCRSFCSTVRGDPLLWMSIHIDRPLNERVTDDVLVQLASRAQGNLQCLSLVQCPRITDDGLRRVLAANPRLTKLSVPGCTRLTIEGILNNLKEYNSNTAVPGIKHLRIGGIYGMTYEHFEELKLLLGYDTDKLENKHRPHFYGRGRFYLPSDDDRAIDIETCPRCEKLRLVYDCPAAGCQIKDPATKACRACTLCIVRCAQCGRCINDTEYEETFCLELLCSDCFKQLNKYQDRLDEEVDTPGDGALHKPNFCLYG</sequence>
<evidence type="ECO:0000259" key="1">
    <source>
        <dbReference type="PROSITE" id="PS50181"/>
    </source>
</evidence>
<dbReference type="Pfam" id="PF12937">
    <property type="entry name" value="F-box-like"/>
    <property type="match status" value="1"/>
</dbReference>
<dbReference type="EMBL" id="OU503056">
    <property type="protein sequence ID" value="CAI9785103.1"/>
    <property type="molecule type" value="Genomic_DNA"/>
</dbReference>
<dbReference type="Gene3D" id="3.80.10.10">
    <property type="entry name" value="Ribonuclease Inhibitor"/>
    <property type="match status" value="1"/>
</dbReference>
<dbReference type="Gene3D" id="1.20.1280.50">
    <property type="match status" value="1"/>
</dbReference>
<organism evidence="2 3">
    <name type="scientific">Fraxinus pennsylvanica</name>
    <dbReference type="NCBI Taxonomy" id="56036"/>
    <lineage>
        <taxon>Eukaryota</taxon>
        <taxon>Viridiplantae</taxon>
        <taxon>Streptophyta</taxon>
        <taxon>Embryophyta</taxon>
        <taxon>Tracheophyta</taxon>
        <taxon>Spermatophyta</taxon>
        <taxon>Magnoliopsida</taxon>
        <taxon>eudicotyledons</taxon>
        <taxon>Gunneridae</taxon>
        <taxon>Pentapetalae</taxon>
        <taxon>asterids</taxon>
        <taxon>lamiids</taxon>
        <taxon>Lamiales</taxon>
        <taxon>Oleaceae</taxon>
        <taxon>Oleeae</taxon>
        <taxon>Fraxinus</taxon>
    </lineage>
</organism>
<dbReference type="PANTHER" id="PTHR13382">
    <property type="entry name" value="MITOCHONDRIAL ATP SYNTHASE COUPLING FACTOR B"/>
    <property type="match status" value="1"/>
</dbReference>
<proteinExistence type="predicted"/>
<gene>
    <name evidence="2" type="ORF">FPE_LOCUS32533</name>
</gene>
<evidence type="ECO:0000313" key="2">
    <source>
        <dbReference type="EMBL" id="CAI9785103.1"/>
    </source>
</evidence>
<keyword evidence="3" id="KW-1185">Reference proteome</keyword>
<dbReference type="SUPFAM" id="SSF81383">
    <property type="entry name" value="F-box domain"/>
    <property type="match status" value="1"/>
</dbReference>
<feature type="domain" description="F-box" evidence="1">
    <location>
        <begin position="300"/>
        <end position="347"/>
    </location>
</feature>
<reference evidence="2" key="1">
    <citation type="submission" date="2023-05" db="EMBL/GenBank/DDBJ databases">
        <authorList>
            <person name="Huff M."/>
        </authorList>
    </citation>
    <scope>NUCLEOTIDE SEQUENCE</scope>
</reference>
<dbReference type="InterPro" id="IPR036047">
    <property type="entry name" value="F-box-like_dom_sf"/>
</dbReference>
<dbReference type="InterPro" id="IPR032675">
    <property type="entry name" value="LRR_dom_sf"/>
</dbReference>
<dbReference type="InterPro" id="IPR050648">
    <property type="entry name" value="F-box_LRR-repeat"/>
</dbReference>
<accession>A0AAD2ACA6</accession>
<dbReference type="Proteomes" id="UP000834106">
    <property type="component" value="Chromosome 21"/>
</dbReference>
<protein>
    <recommendedName>
        <fullName evidence="1">F-box domain-containing protein</fullName>
    </recommendedName>
</protein>